<organism evidence="3 4">
    <name type="scientific">Rikenella microfusus</name>
    <dbReference type="NCBI Taxonomy" id="28139"/>
    <lineage>
        <taxon>Bacteria</taxon>
        <taxon>Pseudomonadati</taxon>
        <taxon>Bacteroidota</taxon>
        <taxon>Bacteroidia</taxon>
        <taxon>Bacteroidales</taxon>
        <taxon>Rikenellaceae</taxon>
        <taxon>Rikenella</taxon>
    </lineage>
</organism>
<accession>A0A379MTV7</accession>
<dbReference type="InterPro" id="IPR036691">
    <property type="entry name" value="Endo/exonu/phosph_ase_sf"/>
</dbReference>
<proteinExistence type="predicted"/>
<feature type="chain" id="PRO_5016813779" evidence="1">
    <location>
        <begin position="20"/>
        <end position="340"/>
    </location>
</feature>
<evidence type="ECO:0000256" key="1">
    <source>
        <dbReference type="SAM" id="SignalP"/>
    </source>
</evidence>
<dbReference type="STRING" id="880526.GCA_000427365_02236"/>
<dbReference type="Gene3D" id="3.60.10.10">
    <property type="entry name" value="Endonuclease/exonuclease/phosphatase"/>
    <property type="match status" value="1"/>
</dbReference>
<keyword evidence="1" id="KW-0732">Signal</keyword>
<feature type="signal peptide" evidence="1">
    <location>
        <begin position="1"/>
        <end position="19"/>
    </location>
</feature>
<dbReference type="OrthoDB" id="9794261at2"/>
<sequence length="340" mass="38117">MKRFLFCILLVLSALKGYGAKTCLSVFQINIWNDAAMVPGGFDGLADEIARLRPDIVLLCEIRNNGSSFITRMQQALQERKANYENGLSEGNVGILSKYAMERDSLRGLDPATDGAALKVRIRVGGTETVVYSAHLDYTHYACYLPRGYDGVSWEKLGAPVTDAESIEKMNDESLRDEAIGRIIADAEHEKGHFLILGGDFNEPSRSDWDERTRHLRDHRGATVNWICSALLDEAGFKDSYRTRYPDPITHPGFTYGIDNPDVSLDKLDWVPEADGRDRIDFIYYRPVSGVKLKDAMVVGPTGYIVRGRRIEERTRDKIVAPSGKWPSDHNGVLAVFTLR</sequence>
<feature type="domain" description="Endonuclease/exonuclease/phosphatase" evidence="2">
    <location>
        <begin position="29"/>
        <end position="330"/>
    </location>
</feature>
<dbReference type="AlphaFoldDB" id="A0A379MTV7"/>
<dbReference type="GO" id="GO:0003824">
    <property type="term" value="F:catalytic activity"/>
    <property type="evidence" value="ECO:0007669"/>
    <property type="project" value="InterPro"/>
</dbReference>
<keyword evidence="4" id="KW-1185">Reference proteome</keyword>
<dbReference type="EMBL" id="UGVL01000001">
    <property type="protein sequence ID" value="SUE34360.1"/>
    <property type="molecule type" value="Genomic_DNA"/>
</dbReference>
<dbReference type="RefSeq" id="WP_027291765.1">
    <property type="nucleotide sequence ID" value="NZ_UGVL01000001.1"/>
</dbReference>
<dbReference type="PANTHER" id="PTHR41349">
    <property type="match status" value="1"/>
</dbReference>
<dbReference type="InterPro" id="IPR005135">
    <property type="entry name" value="Endo/exonuclease/phosphatase"/>
</dbReference>
<reference evidence="3 4" key="1">
    <citation type="submission" date="2018-06" db="EMBL/GenBank/DDBJ databases">
        <authorList>
            <consortium name="Pathogen Informatics"/>
            <person name="Doyle S."/>
        </authorList>
    </citation>
    <scope>NUCLEOTIDE SEQUENCE [LARGE SCALE GENOMIC DNA]</scope>
    <source>
        <strain evidence="3 4">NCTC11190</strain>
    </source>
</reference>
<dbReference type="PANTHER" id="PTHR41349:SF1">
    <property type="entry name" value="PROTEIN CBG08683"/>
    <property type="match status" value="1"/>
</dbReference>
<dbReference type="Proteomes" id="UP000255233">
    <property type="component" value="Unassembled WGS sequence"/>
</dbReference>
<evidence type="ECO:0000259" key="2">
    <source>
        <dbReference type="Pfam" id="PF03372"/>
    </source>
</evidence>
<name>A0A379MTV7_9BACT</name>
<gene>
    <name evidence="3" type="ORF">NCTC11190_01583</name>
</gene>
<protein>
    <submittedName>
        <fullName evidence="3">Uncharacterized protein conserved in bacteria</fullName>
    </submittedName>
</protein>
<evidence type="ECO:0000313" key="3">
    <source>
        <dbReference type="EMBL" id="SUE34360.1"/>
    </source>
</evidence>
<evidence type="ECO:0000313" key="4">
    <source>
        <dbReference type="Proteomes" id="UP000255233"/>
    </source>
</evidence>
<dbReference type="Pfam" id="PF03372">
    <property type="entry name" value="Exo_endo_phos"/>
    <property type="match status" value="1"/>
</dbReference>
<dbReference type="SUPFAM" id="SSF56219">
    <property type="entry name" value="DNase I-like"/>
    <property type="match status" value="1"/>
</dbReference>